<evidence type="ECO:0000313" key="1">
    <source>
        <dbReference type="EMBL" id="MBW0554698.1"/>
    </source>
</evidence>
<dbReference type="Proteomes" id="UP000765509">
    <property type="component" value="Unassembled WGS sequence"/>
</dbReference>
<evidence type="ECO:0000313" key="2">
    <source>
        <dbReference type="Proteomes" id="UP000765509"/>
    </source>
</evidence>
<protein>
    <submittedName>
        <fullName evidence="1">Uncharacterized protein</fullName>
    </submittedName>
</protein>
<sequence length="138" mass="15019">MPKPQRTDSCGTEGEYSVSSVSFELMTKDYAFRRTQGFRLCTSSLKKNQGCWDITQFMAPSGSSMWGSKALLGPNYQSRTSPSAPGKVLDPDHVGENWQKATFWSLGPPGSPANLGPGGLQWPPQTTDYGLRTMAHGV</sequence>
<reference evidence="1" key="1">
    <citation type="submission" date="2021-03" db="EMBL/GenBank/DDBJ databases">
        <title>Draft genome sequence of rust myrtle Austropuccinia psidii MF-1, a brazilian biotype.</title>
        <authorList>
            <person name="Quecine M.C."/>
            <person name="Pachon D.M.R."/>
            <person name="Bonatelli M.L."/>
            <person name="Correr F.H."/>
            <person name="Franceschini L.M."/>
            <person name="Leite T.F."/>
            <person name="Margarido G.R.A."/>
            <person name="Almeida C.A."/>
            <person name="Ferrarezi J.A."/>
            <person name="Labate C.A."/>
        </authorList>
    </citation>
    <scope>NUCLEOTIDE SEQUENCE</scope>
    <source>
        <strain evidence="1">MF-1</strain>
    </source>
</reference>
<comment type="caution">
    <text evidence="1">The sequence shown here is derived from an EMBL/GenBank/DDBJ whole genome shotgun (WGS) entry which is preliminary data.</text>
</comment>
<gene>
    <name evidence="1" type="ORF">O181_094413</name>
</gene>
<accession>A0A9Q3J344</accession>
<keyword evidence="2" id="KW-1185">Reference proteome</keyword>
<proteinExistence type="predicted"/>
<dbReference type="EMBL" id="AVOT02061478">
    <property type="protein sequence ID" value="MBW0554698.1"/>
    <property type="molecule type" value="Genomic_DNA"/>
</dbReference>
<organism evidence="1 2">
    <name type="scientific">Austropuccinia psidii MF-1</name>
    <dbReference type="NCBI Taxonomy" id="1389203"/>
    <lineage>
        <taxon>Eukaryota</taxon>
        <taxon>Fungi</taxon>
        <taxon>Dikarya</taxon>
        <taxon>Basidiomycota</taxon>
        <taxon>Pucciniomycotina</taxon>
        <taxon>Pucciniomycetes</taxon>
        <taxon>Pucciniales</taxon>
        <taxon>Sphaerophragmiaceae</taxon>
        <taxon>Austropuccinia</taxon>
    </lineage>
</organism>
<dbReference type="AlphaFoldDB" id="A0A9Q3J344"/>
<name>A0A9Q3J344_9BASI</name>